<dbReference type="EMBL" id="UINC01111904">
    <property type="protein sequence ID" value="SVC80465.1"/>
    <property type="molecule type" value="Genomic_DNA"/>
</dbReference>
<name>A0A382Q6C2_9ZZZZ</name>
<evidence type="ECO:0000313" key="1">
    <source>
        <dbReference type="EMBL" id="SVC80465.1"/>
    </source>
</evidence>
<sequence length="111" mass="12608">MSYHPFPVCVDRSLAFSIAVVNHDEWVSPFTIFNPVLNDSSSDIDVVFVNLIVHNSCLLQGLQCAGRWLRGVRAILWPSGTASSKRWGRRGEWVLQQHCDDWVLRSIKLEG</sequence>
<organism evidence="1">
    <name type="scientific">marine metagenome</name>
    <dbReference type="NCBI Taxonomy" id="408172"/>
    <lineage>
        <taxon>unclassified sequences</taxon>
        <taxon>metagenomes</taxon>
        <taxon>ecological metagenomes</taxon>
    </lineage>
</organism>
<protein>
    <submittedName>
        <fullName evidence="1">Uncharacterized protein</fullName>
    </submittedName>
</protein>
<proteinExistence type="predicted"/>
<feature type="non-terminal residue" evidence="1">
    <location>
        <position position="111"/>
    </location>
</feature>
<accession>A0A382Q6C2</accession>
<gene>
    <name evidence="1" type="ORF">METZ01_LOCUS333319</name>
</gene>
<dbReference type="AlphaFoldDB" id="A0A382Q6C2"/>
<reference evidence="1" key="1">
    <citation type="submission" date="2018-05" db="EMBL/GenBank/DDBJ databases">
        <authorList>
            <person name="Lanie J.A."/>
            <person name="Ng W.-L."/>
            <person name="Kazmierczak K.M."/>
            <person name="Andrzejewski T.M."/>
            <person name="Davidsen T.M."/>
            <person name="Wayne K.J."/>
            <person name="Tettelin H."/>
            <person name="Glass J.I."/>
            <person name="Rusch D."/>
            <person name="Podicherti R."/>
            <person name="Tsui H.-C.T."/>
            <person name="Winkler M.E."/>
        </authorList>
    </citation>
    <scope>NUCLEOTIDE SEQUENCE</scope>
</reference>